<evidence type="ECO:0000313" key="3">
    <source>
        <dbReference type="Proteomes" id="UP000199182"/>
    </source>
</evidence>
<keyword evidence="3" id="KW-1185">Reference proteome</keyword>
<feature type="domain" description="IrrE N-terminal-like" evidence="1">
    <location>
        <begin position="169"/>
        <end position="230"/>
    </location>
</feature>
<dbReference type="PANTHER" id="PTHR43236">
    <property type="entry name" value="ANTITOXIN HIGA1"/>
    <property type="match status" value="1"/>
</dbReference>
<dbReference type="InterPro" id="IPR052345">
    <property type="entry name" value="Rad_response_metalloprotease"/>
</dbReference>
<proteinExistence type="predicted"/>
<dbReference type="EMBL" id="FNID01000010">
    <property type="protein sequence ID" value="SDN06607.1"/>
    <property type="molecule type" value="Genomic_DNA"/>
</dbReference>
<evidence type="ECO:0000313" key="2">
    <source>
        <dbReference type="EMBL" id="SDN06607.1"/>
    </source>
</evidence>
<dbReference type="STRING" id="258515.SAMN05192585_11082"/>
<protein>
    <recommendedName>
        <fullName evidence="1">IrrE N-terminal-like domain-containing protein</fullName>
    </recommendedName>
</protein>
<dbReference type="OrthoDB" id="581382at2"/>
<sequence>MRTPVFHVTKNGVPILSKQDIDNIAEQLLQDFCPGVFNKPMPIDVDSFAQNYLGIEQDFQFLSHCGIYLGMMVFNDTNKIPVYNPKTKTAEYISAKARTVIIDNTLLDSKQEHRYRFTMGHESAHSILHTGYFVRNQDEVPAPNSFPAAMIQCRVDAQKCKPKPLEQWTDSDRMEWQANRFASALLMPKSMVMKLIQGISFSEEEFREAFYVVKTSRVFNVSCEAAKYRLLELGLIKRHRSLDVRIDIAKYEF</sequence>
<dbReference type="AlphaFoldDB" id="A0A1G9YC41"/>
<name>A0A1G9YC41_9FIRM</name>
<evidence type="ECO:0000259" key="1">
    <source>
        <dbReference type="Pfam" id="PF06114"/>
    </source>
</evidence>
<dbReference type="Gene3D" id="1.10.10.2910">
    <property type="match status" value="1"/>
</dbReference>
<dbReference type="Proteomes" id="UP000199182">
    <property type="component" value="Unassembled WGS sequence"/>
</dbReference>
<accession>A0A1G9YC41</accession>
<gene>
    <name evidence="2" type="ORF">SAMN05192585_11082</name>
</gene>
<dbReference type="InterPro" id="IPR010359">
    <property type="entry name" value="IrrE_HExxH"/>
</dbReference>
<dbReference type="Pfam" id="PF06114">
    <property type="entry name" value="Peptidase_M78"/>
    <property type="match status" value="1"/>
</dbReference>
<dbReference type="PANTHER" id="PTHR43236:SF1">
    <property type="entry name" value="BLL7220 PROTEIN"/>
    <property type="match status" value="1"/>
</dbReference>
<organism evidence="2 3">
    <name type="scientific">Acetanaerobacterium elongatum</name>
    <dbReference type="NCBI Taxonomy" id="258515"/>
    <lineage>
        <taxon>Bacteria</taxon>
        <taxon>Bacillati</taxon>
        <taxon>Bacillota</taxon>
        <taxon>Clostridia</taxon>
        <taxon>Eubacteriales</taxon>
        <taxon>Oscillospiraceae</taxon>
        <taxon>Acetanaerobacterium</taxon>
    </lineage>
</organism>
<reference evidence="2 3" key="1">
    <citation type="submission" date="2016-10" db="EMBL/GenBank/DDBJ databases">
        <authorList>
            <person name="de Groot N.N."/>
        </authorList>
    </citation>
    <scope>NUCLEOTIDE SEQUENCE [LARGE SCALE GENOMIC DNA]</scope>
    <source>
        <strain evidence="2 3">CGMCC 1.5012</strain>
    </source>
</reference>
<dbReference type="RefSeq" id="WP_092639178.1">
    <property type="nucleotide sequence ID" value="NZ_FNID01000010.1"/>
</dbReference>